<name>A0ABD1N415_9FABA</name>
<comment type="caution">
    <text evidence="1">The sequence shown here is derived from an EMBL/GenBank/DDBJ whole genome shotgun (WGS) entry which is preliminary data.</text>
</comment>
<sequence length="75" mass="9245">MTKIFTKVNFLYQRWSVWDPQAARESYDRSGYREMIKSKKDFSNCYSKCHQKKSNFLYRTWSVWDPQAARESYDR</sequence>
<evidence type="ECO:0000313" key="1">
    <source>
        <dbReference type="EMBL" id="KAL2342378.1"/>
    </source>
</evidence>
<organism evidence="1 2">
    <name type="scientific">Flemingia macrophylla</name>
    <dbReference type="NCBI Taxonomy" id="520843"/>
    <lineage>
        <taxon>Eukaryota</taxon>
        <taxon>Viridiplantae</taxon>
        <taxon>Streptophyta</taxon>
        <taxon>Embryophyta</taxon>
        <taxon>Tracheophyta</taxon>
        <taxon>Spermatophyta</taxon>
        <taxon>Magnoliopsida</taxon>
        <taxon>eudicotyledons</taxon>
        <taxon>Gunneridae</taxon>
        <taxon>Pentapetalae</taxon>
        <taxon>rosids</taxon>
        <taxon>fabids</taxon>
        <taxon>Fabales</taxon>
        <taxon>Fabaceae</taxon>
        <taxon>Papilionoideae</taxon>
        <taxon>50 kb inversion clade</taxon>
        <taxon>NPAAA clade</taxon>
        <taxon>indigoferoid/millettioid clade</taxon>
        <taxon>Phaseoleae</taxon>
        <taxon>Flemingia</taxon>
    </lineage>
</organism>
<proteinExistence type="predicted"/>
<dbReference type="EMBL" id="JBGMDY010000002">
    <property type="protein sequence ID" value="KAL2342378.1"/>
    <property type="molecule type" value="Genomic_DNA"/>
</dbReference>
<gene>
    <name evidence="1" type="ORF">Fmac_003663</name>
</gene>
<accession>A0ABD1N415</accession>
<protein>
    <submittedName>
        <fullName evidence="1">Uncharacterized protein</fullName>
    </submittedName>
</protein>
<reference evidence="1 2" key="1">
    <citation type="submission" date="2024-08" db="EMBL/GenBank/DDBJ databases">
        <title>Insights into the chromosomal genome structure of Flemingia macrophylla.</title>
        <authorList>
            <person name="Ding Y."/>
            <person name="Zhao Y."/>
            <person name="Bi W."/>
            <person name="Wu M."/>
            <person name="Zhao G."/>
            <person name="Gong Y."/>
            <person name="Li W."/>
            <person name="Zhang P."/>
        </authorList>
    </citation>
    <scope>NUCLEOTIDE SEQUENCE [LARGE SCALE GENOMIC DNA]</scope>
    <source>
        <strain evidence="1">DYQJB</strain>
        <tissue evidence="1">Leaf</tissue>
    </source>
</reference>
<keyword evidence="2" id="KW-1185">Reference proteome</keyword>
<evidence type="ECO:0000313" key="2">
    <source>
        <dbReference type="Proteomes" id="UP001603857"/>
    </source>
</evidence>
<dbReference type="AlphaFoldDB" id="A0ABD1N415"/>
<dbReference type="Proteomes" id="UP001603857">
    <property type="component" value="Unassembled WGS sequence"/>
</dbReference>